<sequence>MKLLGLMFLGPWHSNDVRFCKQENSFNEVFNLTHDLCLNSIILLHIPYCPLFAGMYSYFLILHLSLTEDI</sequence>
<evidence type="ECO:0000256" key="1">
    <source>
        <dbReference type="SAM" id="Phobius"/>
    </source>
</evidence>
<gene>
    <name evidence="2" type="ORF">D1627_00915</name>
</gene>
<dbReference type="AlphaFoldDB" id="A0A399SHH5"/>
<evidence type="ECO:0000313" key="2">
    <source>
        <dbReference type="EMBL" id="RIJ42464.1"/>
    </source>
</evidence>
<comment type="caution">
    <text evidence="2">The sequence shown here is derived from an EMBL/GenBank/DDBJ whole genome shotgun (WGS) entry which is preliminary data.</text>
</comment>
<organism evidence="2 3">
    <name type="scientific">Pontibacter oryzae</name>
    <dbReference type="NCBI Taxonomy" id="2304593"/>
    <lineage>
        <taxon>Bacteria</taxon>
        <taxon>Pseudomonadati</taxon>
        <taxon>Bacteroidota</taxon>
        <taxon>Cytophagia</taxon>
        <taxon>Cytophagales</taxon>
        <taxon>Hymenobacteraceae</taxon>
        <taxon>Pontibacter</taxon>
    </lineage>
</organism>
<dbReference type="EMBL" id="QWGE01000001">
    <property type="protein sequence ID" value="RIJ42464.1"/>
    <property type="molecule type" value="Genomic_DNA"/>
</dbReference>
<keyword evidence="1" id="KW-1133">Transmembrane helix</keyword>
<keyword evidence="1" id="KW-0812">Transmembrane</keyword>
<evidence type="ECO:0000313" key="3">
    <source>
        <dbReference type="Proteomes" id="UP000266005"/>
    </source>
</evidence>
<keyword evidence="3" id="KW-1185">Reference proteome</keyword>
<protein>
    <submittedName>
        <fullName evidence="2">Uncharacterized protein</fullName>
    </submittedName>
</protein>
<feature type="transmembrane region" description="Helical" evidence="1">
    <location>
        <begin position="40"/>
        <end position="61"/>
    </location>
</feature>
<proteinExistence type="predicted"/>
<reference evidence="3" key="1">
    <citation type="submission" date="2018-08" db="EMBL/GenBank/DDBJ databases">
        <title>Mucilaginibacter sp. MYSH2.</title>
        <authorList>
            <person name="Seo T."/>
        </authorList>
    </citation>
    <scope>NUCLEOTIDE SEQUENCE [LARGE SCALE GENOMIC DNA]</scope>
    <source>
        <strain evidence="3">KIRAN</strain>
    </source>
</reference>
<name>A0A399SHH5_9BACT</name>
<dbReference type="Proteomes" id="UP000266005">
    <property type="component" value="Unassembled WGS sequence"/>
</dbReference>
<keyword evidence="1" id="KW-0472">Membrane</keyword>
<accession>A0A399SHH5</accession>